<accession>A0A0F9IN85</accession>
<evidence type="ECO:0000313" key="3">
    <source>
        <dbReference type="EMBL" id="KKM21284.1"/>
    </source>
</evidence>
<dbReference type="EMBL" id="LAZR01013583">
    <property type="protein sequence ID" value="KKM21284.1"/>
    <property type="molecule type" value="Genomic_DNA"/>
</dbReference>
<reference evidence="3" key="1">
    <citation type="journal article" date="2015" name="Nature">
        <title>Complex archaea that bridge the gap between prokaryotes and eukaryotes.</title>
        <authorList>
            <person name="Spang A."/>
            <person name="Saw J.H."/>
            <person name="Jorgensen S.L."/>
            <person name="Zaremba-Niedzwiedzka K."/>
            <person name="Martijn J."/>
            <person name="Lind A.E."/>
            <person name="van Eijk R."/>
            <person name="Schleper C."/>
            <person name="Guy L."/>
            <person name="Ettema T.J."/>
        </authorList>
    </citation>
    <scope>NUCLEOTIDE SEQUENCE</scope>
</reference>
<proteinExistence type="predicted"/>
<feature type="compositionally biased region" description="Acidic residues" evidence="1">
    <location>
        <begin position="116"/>
        <end position="129"/>
    </location>
</feature>
<keyword evidence="2" id="KW-0812">Transmembrane</keyword>
<keyword evidence="2" id="KW-0472">Membrane</keyword>
<protein>
    <submittedName>
        <fullName evidence="3">Uncharacterized protein</fullName>
    </submittedName>
</protein>
<evidence type="ECO:0000256" key="2">
    <source>
        <dbReference type="SAM" id="Phobius"/>
    </source>
</evidence>
<feature type="transmembrane region" description="Helical" evidence="2">
    <location>
        <begin position="55"/>
        <end position="79"/>
    </location>
</feature>
<keyword evidence="2" id="KW-1133">Transmembrane helix</keyword>
<sequence>MVKPTTRYTRATSFAILVISLVAMGAMLAGMLVWLLHAAGLVEAKSEKQQYFLRLASVTMAALLLWVVILVGLVARYIARRLTDRTDRPQPMGYVDAWAEAGRRLDPKDAPPVDGFEIDLPEEPEGNGT</sequence>
<gene>
    <name evidence="3" type="ORF">LCGC14_1636950</name>
</gene>
<name>A0A0F9IN85_9ZZZZ</name>
<comment type="caution">
    <text evidence="3">The sequence shown here is derived from an EMBL/GenBank/DDBJ whole genome shotgun (WGS) entry which is preliminary data.</text>
</comment>
<feature type="transmembrane region" description="Helical" evidence="2">
    <location>
        <begin position="12"/>
        <end position="35"/>
    </location>
</feature>
<feature type="region of interest" description="Disordered" evidence="1">
    <location>
        <begin position="104"/>
        <end position="129"/>
    </location>
</feature>
<evidence type="ECO:0000256" key="1">
    <source>
        <dbReference type="SAM" id="MobiDB-lite"/>
    </source>
</evidence>
<dbReference type="AlphaFoldDB" id="A0A0F9IN85"/>
<organism evidence="3">
    <name type="scientific">marine sediment metagenome</name>
    <dbReference type="NCBI Taxonomy" id="412755"/>
    <lineage>
        <taxon>unclassified sequences</taxon>
        <taxon>metagenomes</taxon>
        <taxon>ecological metagenomes</taxon>
    </lineage>
</organism>